<accession>A0AAV2SSZ8</accession>
<dbReference type="GO" id="GO:0006626">
    <property type="term" value="P:protein targeting to mitochondrion"/>
    <property type="evidence" value="ECO:0007669"/>
    <property type="project" value="TreeGrafter"/>
</dbReference>
<proteinExistence type="predicted"/>
<dbReference type="PANTHER" id="PTHR45984:SF1">
    <property type="entry name" value="SPAG1 AXONEMAL DYNEIN ASSEMBLY FACTOR"/>
    <property type="match status" value="1"/>
</dbReference>
<evidence type="ECO:0000256" key="3">
    <source>
        <dbReference type="ARBA" id="ARBA00022737"/>
    </source>
</evidence>
<keyword evidence="4" id="KW-0802">TPR repeat</keyword>
<reference evidence="6 7" key="1">
    <citation type="submission" date="2024-05" db="EMBL/GenBank/DDBJ databases">
        <authorList>
            <person name="Wallberg A."/>
        </authorList>
    </citation>
    <scope>NUCLEOTIDE SEQUENCE [LARGE SCALE GENOMIC DNA]</scope>
</reference>
<dbReference type="EMBL" id="CAXKWB010148374">
    <property type="protein sequence ID" value="CAL4247643.1"/>
    <property type="molecule type" value="Genomic_DNA"/>
</dbReference>
<evidence type="ECO:0000313" key="6">
    <source>
        <dbReference type="EMBL" id="CAL4247643.1"/>
    </source>
</evidence>
<evidence type="ECO:0000256" key="1">
    <source>
        <dbReference type="ARBA" id="ARBA00004496"/>
    </source>
</evidence>
<evidence type="ECO:0000313" key="7">
    <source>
        <dbReference type="Proteomes" id="UP001497623"/>
    </source>
</evidence>
<sequence>MYEESLLQKYDLLITDLDYGTIGEVDDVRKLERIIKVLRSGEEGHYPDLIKFSEKRLMHLKPESRLLREEQCALHPCDLSKNEREQLHNEMKEWNSKVRELEAELTRYEVIRKPPPPVRQPAAI</sequence>
<dbReference type="GO" id="GO:0031072">
    <property type="term" value="F:heat shock protein binding"/>
    <property type="evidence" value="ECO:0007669"/>
    <property type="project" value="TreeGrafter"/>
</dbReference>
<keyword evidence="3" id="KW-0677">Repeat</keyword>
<keyword evidence="2" id="KW-0963">Cytoplasm</keyword>
<dbReference type="GO" id="GO:0005739">
    <property type="term" value="C:mitochondrion"/>
    <property type="evidence" value="ECO:0007669"/>
    <property type="project" value="TreeGrafter"/>
</dbReference>
<protein>
    <submittedName>
        <fullName evidence="6">Uncharacterized protein</fullName>
    </submittedName>
</protein>
<name>A0AAV2SSZ8_MEGNR</name>
<evidence type="ECO:0000256" key="4">
    <source>
        <dbReference type="ARBA" id="ARBA00022803"/>
    </source>
</evidence>
<feature type="non-terminal residue" evidence="6">
    <location>
        <position position="124"/>
    </location>
</feature>
<evidence type="ECO:0000256" key="2">
    <source>
        <dbReference type="ARBA" id="ARBA00022490"/>
    </source>
</evidence>
<keyword evidence="7" id="KW-1185">Reference proteome</keyword>
<keyword evidence="5" id="KW-0175">Coiled coil</keyword>
<evidence type="ECO:0000256" key="5">
    <source>
        <dbReference type="SAM" id="Coils"/>
    </source>
</evidence>
<gene>
    <name evidence="6" type="ORF">MNOR_LOCUS41319</name>
</gene>
<organism evidence="6 7">
    <name type="scientific">Meganyctiphanes norvegica</name>
    <name type="common">Northern krill</name>
    <name type="synonym">Thysanopoda norvegica</name>
    <dbReference type="NCBI Taxonomy" id="48144"/>
    <lineage>
        <taxon>Eukaryota</taxon>
        <taxon>Metazoa</taxon>
        <taxon>Ecdysozoa</taxon>
        <taxon>Arthropoda</taxon>
        <taxon>Crustacea</taxon>
        <taxon>Multicrustacea</taxon>
        <taxon>Malacostraca</taxon>
        <taxon>Eumalacostraca</taxon>
        <taxon>Eucarida</taxon>
        <taxon>Euphausiacea</taxon>
        <taxon>Euphausiidae</taxon>
        <taxon>Meganyctiphanes</taxon>
    </lineage>
</organism>
<feature type="coiled-coil region" evidence="5">
    <location>
        <begin position="77"/>
        <end position="111"/>
    </location>
</feature>
<dbReference type="InterPro" id="IPR051982">
    <property type="entry name" value="CiliaryAsmbly_MitoImport"/>
</dbReference>
<dbReference type="AlphaFoldDB" id="A0AAV2SSZ8"/>
<dbReference type="GO" id="GO:0005829">
    <property type="term" value="C:cytosol"/>
    <property type="evidence" value="ECO:0007669"/>
    <property type="project" value="TreeGrafter"/>
</dbReference>
<dbReference type="PANTHER" id="PTHR45984">
    <property type="entry name" value="RNA (RNA) POLYMERASE II ASSOCIATED PROTEIN HOMOLOG"/>
    <property type="match status" value="1"/>
</dbReference>
<comment type="subcellular location">
    <subcellularLocation>
        <location evidence="1">Cytoplasm</location>
    </subcellularLocation>
</comment>
<dbReference type="Proteomes" id="UP001497623">
    <property type="component" value="Unassembled WGS sequence"/>
</dbReference>
<comment type="caution">
    <text evidence="6">The sequence shown here is derived from an EMBL/GenBank/DDBJ whole genome shotgun (WGS) entry which is preliminary data.</text>
</comment>